<dbReference type="EMBL" id="JAAXZR010000025">
    <property type="protein sequence ID" value="NLT80164.1"/>
    <property type="molecule type" value="Genomic_DNA"/>
</dbReference>
<dbReference type="AlphaFoldDB" id="A0A971ID82"/>
<keyword evidence="1" id="KW-1133">Transmembrane helix</keyword>
<dbReference type="PANTHER" id="PTHR40047">
    <property type="entry name" value="UPF0703 PROTEIN YCGQ"/>
    <property type="match status" value="1"/>
</dbReference>
<reference evidence="3" key="2">
    <citation type="submission" date="2020-01" db="EMBL/GenBank/DDBJ databases">
        <authorList>
            <person name="Campanaro S."/>
        </authorList>
    </citation>
    <scope>NUCLEOTIDE SEQUENCE</scope>
    <source>
        <strain evidence="3">AS01afH2WH_6</strain>
    </source>
</reference>
<gene>
    <name evidence="3" type="ORF">GXW98_07775</name>
</gene>
<dbReference type="NCBIfam" id="TIGR03943">
    <property type="entry name" value="TIGR03943 family putative permease subunit"/>
    <property type="match status" value="1"/>
</dbReference>
<dbReference type="InterPro" id="IPR048447">
    <property type="entry name" value="DUF1980_C"/>
</dbReference>
<accession>A0A971ID82</accession>
<keyword evidence="1" id="KW-0472">Membrane</keyword>
<dbReference type="Proteomes" id="UP000767327">
    <property type="component" value="Unassembled WGS sequence"/>
</dbReference>
<dbReference type="InterPro" id="IPR052955">
    <property type="entry name" value="UPF0703_membrane_permease"/>
</dbReference>
<dbReference type="PANTHER" id="PTHR40047:SF1">
    <property type="entry name" value="UPF0703 PROTEIN YCGQ"/>
    <property type="match status" value="1"/>
</dbReference>
<protein>
    <submittedName>
        <fullName evidence="3">TIGR03943 family protein</fullName>
    </submittedName>
</protein>
<reference evidence="3" key="1">
    <citation type="journal article" date="2020" name="Biotechnol. Biofuels">
        <title>New insights from the biogas microbiome by comprehensive genome-resolved metagenomics of nearly 1600 species originating from multiple anaerobic digesters.</title>
        <authorList>
            <person name="Campanaro S."/>
            <person name="Treu L."/>
            <person name="Rodriguez-R L.M."/>
            <person name="Kovalovszki A."/>
            <person name="Ziels R.M."/>
            <person name="Maus I."/>
            <person name="Zhu X."/>
            <person name="Kougias P.G."/>
            <person name="Basile A."/>
            <person name="Luo G."/>
            <person name="Schluter A."/>
            <person name="Konstantinidis K.T."/>
            <person name="Angelidaki I."/>
        </authorList>
    </citation>
    <scope>NUCLEOTIDE SEQUENCE</scope>
    <source>
        <strain evidence="3">AS01afH2WH_6</strain>
    </source>
</reference>
<proteinExistence type="predicted"/>
<feature type="domain" description="DUF1980" evidence="2">
    <location>
        <begin position="145"/>
        <end position="240"/>
    </location>
</feature>
<dbReference type="Pfam" id="PF21537">
    <property type="entry name" value="DUF1980_C"/>
    <property type="match status" value="1"/>
</dbReference>
<dbReference type="RefSeq" id="WP_273174230.1">
    <property type="nucleotide sequence ID" value="NZ_JAAXZR010000025.1"/>
</dbReference>
<feature type="transmembrane region" description="Helical" evidence="1">
    <location>
        <begin position="34"/>
        <end position="56"/>
    </location>
</feature>
<evidence type="ECO:0000256" key="1">
    <source>
        <dbReference type="SAM" id="Phobius"/>
    </source>
</evidence>
<evidence type="ECO:0000259" key="2">
    <source>
        <dbReference type="Pfam" id="PF21537"/>
    </source>
</evidence>
<name>A0A971ID82_9BIFI</name>
<dbReference type="InterPro" id="IPR015402">
    <property type="entry name" value="DUF1980"/>
</dbReference>
<organism evidence="3 4">
    <name type="scientific">Bifidobacterium crudilactis</name>
    <dbReference type="NCBI Taxonomy" id="327277"/>
    <lineage>
        <taxon>Bacteria</taxon>
        <taxon>Bacillati</taxon>
        <taxon>Actinomycetota</taxon>
        <taxon>Actinomycetes</taxon>
        <taxon>Bifidobacteriales</taxon>
        <taxon>Bifidobacteriaceae</taxon>
        <taxon>Bifidobacterium</taxon>
    </lineage>
</organism>
<evidence type="ECO:0000313" key="4">
    <source>
        <dbReference type="Proteomes" id="UP000767327"/>
    </source>
</evidence>
<comment type="caution">
    <text evidence="3">The sequence shown here is derived from an EMBL/GenBank/DDBJ whole genome shotgun (WGS) entry which is preliminary data.</text>
</comment>
<feature type="transmembrane region" description="Helical" evidence="1">
    <location>
        <begin position="68"/>
        <end position="90"/>
    </location>
</feature>
<sequence>MTATDVTGGSGIAGGTAQGDRAQSRIARKQGAKLLNRIEGFCLMLLAASIGLLIITGRYRSFVTPRSLPYMIFAIIVIAALSIGAFCGLFTADSRTLRTSFTLLVIPTLLFLLPISSSQSLNAFAGSRAIAIRTTDSSTSFPGLDVSRKAITISNDDYGFWYNRIDKNADAYIGYTITLTGQVSTNPSLGKGQYIAGRTLMTCCVLDMTPFGFTVQSSGQSAPQTDGWVKVTGTLERGRIGSSEQGYEGLILNASSMSTADSATGYFYYG</sequence>
<keyword evidence="1" id="KW-0812">Transmembrane</keyword>
<feature type="transmembrane region" description="Helical" evidence="1">
    <location>
        <begin position="97"/>
        <end position="115"/>
    </location>
</feature>
<evidence type="ECO:0000313" key="3">
    <source>
        <dbReference type="EMBL" id="NLT80164.1"/>
    </source>
</evidence>